<dbReference type="Pfam" id="PF00089">
    <property type="entry name" value="Trypsin"/>
    <property type="match status" value="1"/>
</dbReference>
<dbReference type="FunFam" id="2.40.10.10:FF:000036">
    <property type="entry name" value="Trypsin beta"/>
    <property type="match status" value="1"/>
</dbReference>
<sequence>MNAVLAVLLVAAVAEGQNERIVGGQDAVPHSHPWQASLRRRDGNSWSHICGAVMINRNWALTAAHCIESPASDLQVVAGGHFLQTPSQYESSSVASRVIQHSSYDSNGIGFPNDIGLIELVSPIDENGGIKYATLPPNDSNDYSGVAECYITGWGRTTDGGPLPNALQVTPTNVITNSACRSALGITGFLGVRDTNVCVDGSGSSSACNGDSGGPAVCNVNGEMHVVGVTSWGLTGCPVSSPSVYTRNSKYLSWIRGYTG</sequence>
<dbReference type="GO" id="GO:0005615">
    <property type="term" value="C:extracellular space"/>
    <property type="evidence" value="ECO:0007669"/>
    <property type="project" value="TreeGrafter"/>
</dbReference>
<reference evidence="7 8" key="1">
    <citation type="submission" date="2024-01" db="EMBL/GenBank/DDBJ databases">
        <title>The genome of the rayed Mediterranean limpet Patella caerulea (Linnaeus, 1758).</title>
        <authorList>
            <person name="Anh-Thu Weber A."/>
            <person name="Halstead-Nussloch G."/>
        </authorList>
    </citation>
    <scope>NUCLEOTIDE SEQUENCE [LARGE SCALE GENOMIC DNA]</scope>
    <source>
        <strain evidence="7">AATW-2023a</strain>
        <tissue evidence="7">Whole specimen</tissue>
    </source>
</reference>
<dbReference type="AlphaFoldDB" id="A0AAN8IZP5"/>
<name>A0AAN8IZP5_PATCE</name>
<dbReference type="InterPro" id="IPR001314">
    <property type="entry name" value="Peptidase_S1A"/>
</dbReference>
<dbReference type="CDD" id="cd00190">
    <property type="entry name" value="Tryp_SPc"/>
    <property type="match status" value="1"/>
</dbReference>
<accession>A0AAN8IZP5</accession>
<evidence type="ECO:0000259" key="6">
    <source>
        <dbReference type="PROSITE" id="PS50240"/>
    </source>
</evidence>
<comment type="caution">
    <text evidence="7">The sequence shown here is derived from an EMBL/GenBank/DDBJ whole genome shotgun (WGS) entry which is preliminary data.</text>
</comment>
<dbReference type="PANTHER" id="PTHR24257:SF17">
    <property type="match status" value="1"/>
</dbReference>
<dbReference type="PROSITE" id="PS50240">
    <property type="entry name" value="TRYPSIN_DOM"/>
    <property type="match status" value="1"/>
</dbReference>
<keyword evidence="2" id="KW-0378">Hydrolase</keyword>
<evidence type="ECO:0000256" key="3">
    <source>
        <dbReference type="ARBA" id="ARBA00022825"/>
    </source>
</evidence>
<organism evidence="7 8">
    <name type="scientific">Patella caerulea</name>
    <name type="common">Rayed Mediterranean limpet</name>
    <dbReference type="NCBI Taxonomy" id="87958"/>
    <lineage>
        <taxon>Eukaryota</taxon>
        <taxon>Metazoa</taxon>
        <taxon>Spiralia</taxon>
        <taxon>Lophotrochozoa</taxon>
        <taxon>Mollusca</taxon>
        <taxon>Gastropoda</taxon>
        <taxon>Patellogastropoda</taxon>
        <taxon>Patelloidea</taxon>
        <taxon>Patellidae</taxon>
        <taxon>Patella</taxon>
    </lineage>
</organism>
<keyword evidence="3" id="KW-0720">Serine protease</keyword>
<feature type="domain" description="Peptidase S1" evidence="6">
    <location>
        <begin position="21"/>
        <end position="260"/>
    </location>
</feature>
<protein>
    <recommendedName>
        <fullName evidence="6">Peptidase S1 domain-containing protein</fullName>
    </recommendedName>
</protein>
<evidence type="ECO:0000256" key="5">
    <source>
        <dbReference type="SAM" id="SignalP"/>
    </source>
</evidence>
<dbReference type="SUPFAM" id="SSF50494">
    <property type="entry name" value="Trypsin-like serine proteases"/>
    <property type="match status" value="1"/>
</dbReference>
<dbReference type="PANTHER" id="PTHR24257">
    <property type="entry name" value="CHYMOTRYPSIN-LIKE ELASTASE FAMILY MEMBER"/>
    <property type="match status" value="1"/>
</dbReference>
<dbReference type="GO" id="GO:0004252">
    <property type="term" value="F:serine-type endopeptidase activity"/>
    <property type="evidence" value="ECO:0007669"/>
    <property type="project" value="InterPro"/>
</dbReference>
<dbReference type="PROSITE" id="PS00134">
    <property type="entry name" value="TRYPSIN_HIS"/>
    <property type="match status" value="1"/>
</dbReference>
<evidence type="ECO:0000313" key="8">
    <source>
        <dbReference type="Proteomes" id="UP001347796"/>
    </source>
</evidence>
<dbReference type="InterPro" id="IPR018114">
    <property type="entry name" value="TRYPSIN_HIS"/>
</dbReference>
<evidence type="ECO:0000256" key="2">
    <source>
        <dbReference type="ARBA" id="ARBA00022801"/>
    </source>
</evidence>
<evidence type="ECO:0000256" key="1">
    <source>
        <dbReference type="ARBA" id="ARBA00022670"/>
    </source>
</evidence>
<keyword evidence="4" id="KW-1015">Disulfide bond</keyword>
<proteinExistence type="predicted"/>
<dbReference type="Proteomes" id="UP001347796">
    <property type="component" value="Unassembled WGS sequence"/>
</dbReference>
<feature type="signal peptide" evidence="5">
    <location>
        <begin position="1"/>
        <end position="16"/>
    </location>
</feature>
<dbReference type="FunFam" id="2.40.10.10:FF:000068">
    <property type="entry name" value="transmembrane protease serine 2"/>
    <property type="match status" value="1"/>
</dbReference>
<feature type="chain" id="PRO_5042890477" description="Peptidase S1 domain-containing protein" evidence="5">
    <location>
        <begin position="17"/>
        <end position="260"/>
    </location>
</feature>
<dbReference type="InterPro" id="IPR043504">
    <property type="entry name" value="Peptidase_S1_PA_chymotrypsin"/>
</dbReference>
<keyword evidence="5" id="KW-0732">Signal</keyword>
<dbReference type="PRINTS" id="PR00722">
    <property type="entry name" value="CHYMOTRYPSIN"/>
</dbReference>
<dbReference type="InterPro" id="IPR009003">
    <property type="entry name" value="Peptidase_S1_PA"/>
</dbReference>
<evidence type="ECO:0000256" key="4">
    <source>
        <dbReference type="ARBA" id="ARBA00023157"/>
    </source>
</evidence>
<keyword evidence="8" id="KW-1185">Reference proteome</keyword>
<dbReference type="GO" id="GO:0006508">
    <property type="term" value="P:proteolysis"/>
    <property type="evidence" value="ECO:0007669"/>
    <property type="project" value="UniProtKB-KW"/>
</dbReference>
<gene>
    <name evidence="7" type="ORF">SNE40_022501</name>
</gene>
<evidence type="ECO:0000313" key="7">
    <source>
        <dbReference type="EMBL" id="KAK6165603.1"/>
    </source>
</evidence>
<dbReference type="SMART" id="SM00020">
    <property type="entry name" value="Tryp_SPc"/>
    <property type="match status" value="1"/>
</dbReference>
<dbReference type="Gene3D" id="2.40.10.10">
    <property type="entry name" value="Trypsin-like serine proteases"/>
    <property type="match status" value="1"/>
</dbReference>
<dbReference type="InterPro" id="IPR001254">
    <property type="entry name" value="Trypsin_dom"/>
</dbReference>
<dbReference type="EMBL" id="JAZGQO010000021">
    <property type="protein sequence ID" value="KAK6165603.1"/>
    <property type="molecule type" value="Genomic_DNA"/>
</dbReference>
<dbReference type="InterPro" id="IPR050850">
    <property type="entry name" value="Peptidase_S1_Elastase_sf"/>
</dbReference>
<keyword evidence="1" id="KW-0645">Protease</keyword>